<name>A0ABV4DRD9_9LACO</name>
<gene>
    <name evidence="1" type="ORF">AALT52_09065</name>
</gene>
<evidence type="ECO:0000313" key="2">
    <source>
        <dbReference type="Proteomes" id="UP001565236"/>
    </source>
</evidence>
<dbReference type="Proteomes" id="UP001565236">
    <property type="component" value="Unassembled WGS sequence"/>
</dbReference>
<reference evidence="1 2" key="1">
    <citation type="submission" date="2024-03" db="EMBL/GenBank/DDBJ databases">
        <title>Mouse gut bacterial collection (mGBC) of GemPharmatech.</title>
        <authorList>
            <person name="He Y."/>
            <person name="Dong L."/>
            <person name="Wu D."/>
            <person name="Gao X."/>
            <person name="Lin Z."/>
        </authorList>
    </citation>
    <scope>NUCLEOTIDE SEQUENCE [LARGE SCALE GENOMIC DNA]</scope>
    <source>
        <strain evidence="1 2">15-30</strain>
    </source>
</reference>
<organism evidence="1 2">
    <name type="scientific">Ligilactobacillus faecis</name>
    <dbReference type="NCBI Taxonomy" id="762833"/>
    <lineage>
        <taxon>Bacteria</taxon>
        <taxon>Bacillati</taxon>
        <taxon>Bacillota</taxon>
        <taxon>Bacilli</taxon>
        <taxon>Lactobacillales</taxon>
        <taxon>Lactobacillaceae</taxon>
        <taxon>Ligilactobacillus</taxon>
    </lineage>
</organism>
<sequence>MGNKLDILHEYQLADQKCAELNNVCEKLHGTKRNNHLVAVYDEKLKQTESERDHLRVILQAIDAAED</sequence>
<accession>A0ABV4DRD9</accession>
<proteinExistence type="predicted"/>
<evidence type="ECO:0000313" key="1">
    <source>
        <dbReference type="EMBL" id="MEY8663035.1"/>
    </source>
</evidence>
<comment type="caution">
    <text evidence="1">The sequence shown here is derived from an EMBL/GenBank/DDBJ whole genome shotgun (WGS) entry which is preliminary data.</text>
</comment>
<keyword evidence="2" id="KW-1185">Reference proteome</keyword>
<dbReference type="EMBL" id="JBCLUF010000040">
    <property type="protein sequence ID" value="MEY8663035.1"/>
    <property type="molecule type" value="Genomic_DNA"/>
</dbReference>
<protein>
    <submittedName>
        <fullName evidence="1">Uncharacterized protein</fullName>
    </submittedName>
</protein>
<dbReference type="RefSeq" id="WP_280606334.1">
    <property type="nucleotide sequence ID" value="NZ_CP123639.1"/>
</dbReference>